<dbReference type="KEGG" id="cten:18245402"/>
<feature type="compositionally biased region" description="Basic and acidic residues" evidence="4">
    <location>
        <begin position="1"/>
        <end position="13"/>
    </location>
</feature>
<reference evidence="7 8" key="1">
    <citation type="journal article" date="2011" name="Proc. Natl. Acad. Sci. U.S.A.">
        <title>Comparative genomics of xylose-fermenting fungi for enhanced biofuel production.</title>
        <authorList>
            <person name="Wohlbach D.J."/>
            <person name="Kuo A."/>
            <person name="Sato T.K."/>
            <person name="Potts K.M."/>
            <person name="Salamov A.A."/>
            <person name="LaButti K.M."/>
            <person name="Sun H."/>
            <person name="Clum A."/>
            <person name="Pangilinan J.L."/>
            <person name="Lindquist E.A."/>
            <person name="Lucas S."/>
            <person name="Lapidus A."/>
            <person name="Jin M."/>
            <person name="Gunawan C."/>
            <person name="Balan V."/>
            <person name="Dale B.E."/>
            <person name="Jeffries T.W."/>
            <person name="Zinkel R."/>
            <person name="Barry K.W."/>
            <person name="Grigoriev I.V."/>
            <person name="Gasch A.P."/>
        </authorList>
    </citation>
    <scope>NUCLEOTIDE SEQUENCE [LARGE SCALE GENOMIC DNA]</scope>
    <source>
        <strain evidence="8">ATCC 10573 / BCRC 21748 / CBS 615 / JCM 9827 / NBRC 10315 / NRRL Y-1498 / VKM Y-70</strain>
    </source>
</reference>
<feature type="compositionally biased region" description="Basic and acidic residues" evidence="4">
    <location>
        <begin position="401"/>
        <end position="416"/>
    </location>
</feature>
<dbReference type="Proteomes" id="UP000000707">
    <property type="component" value="Unassembled WGS sequence"/>
</dbReference>
<evidence type="ECO:0000256" key="1">
    <source>
        <dbReference type="ARBA" id="ARBA00022574"/>
    </source>
</evidence>
<proteinExistence type="predicted"/>
<dbReference type="Gene3D" id="2.130.10.10">
    <property type="entry name" value="YVTN repeat-like/Quinoprotein amine dehydrogenase"/>
    <property type="match status" value="2"/>
</dbReference>
<dbReference type="SMART" id="SM00320">
    <property type="entry name" value="WD40"/>
    <property type="match status" value="8"/>
</dbReference>
<dbReference type="Pfam" id="PF25171">
    <property type="entry name" value="Beta-prop_WDR36-Utp21_1st"/>
    <property type="match status" value="1"/>
</dbReference>
<dbReference type="OrthoDB" id="10250769at2759"/>
<dbReference type="HOGENOM" id="CLU_002774_2_0_1"/>
<dbReference type="InterPro" id="IPR019775">
    <property type="entry name" value="WD40_repeat_CS"/>
</dbReference>
<dbReference type="PROSITE" id="PS50294">
    <property type="entry name" value="WD_REPEATS_REGION"/>
    <property type="match status" value="1"/>
</dbReference>
<feature type="region of interest" description="Disordered" evidence="4">
    <location>
        <begin position="349"/>
        <end position="368"/>
    </location>
</feature>
<dbReference type="eggNOG" id="KOG1539">
    <property type="taxonomic scope" value="Eukaryota"/>
</dbReference>
<dbReference type="AlphaFoldDB" id="G3AWS7"/>
<dbReference type="FunFam" id="2.130.10.10:FF:000410">
    <property type="entry name" value="U3 small nucleolar RNA-associated protein 21"/>
    <property type="match status" value="1"/>
</dbReference>
<evidence type="ECO:0000259" key="6">
    <source>
        <dbReference type="Pfam" id="PF25171"/>
    </source>
</evidence>
<accession>G3AWS7</accession>
<evidence type="ECO:0000313" key="7">
    <source>
        <dbReference type="EMBL" id="EGV66605.1"/>
    </source>
</evidence>
<evidence type="ECO:0000313" key="8">
    <source>
        <dbReference type="Proteomes" id="UP000000707"/>
    </source>
</evidence>
<gene>
    <name evidence="7" type="ORF">CANTEDRAFT_100653</name>
</gene>
<keyword evidence="1 3" id="KW-0853">WD repeat</keyword>
<dbReference type="PANTHER" id="PTHR22840:SF12">
    <property type="entry name" value="WD REPEAT-CONTAINING PROTEIN 36"/>
    <property type="match status" value="1"/>
</dbReference>
<feature type="domain" description="WDR36/Utp21 N-terminal" evidence="6">
    <location>
        <begin position="58"/>
        <end position="340"/>
    </location>
</feature>
<evidence type="ECO:0000256" key="4">
    <source>
        <dbReference type="SAM" id="MobiDB-lite"/>
    </source>
</evidence>
<dbReference type="InterPro" id="IPR007319">
    <property type="entry name" value="WDR36/Utp21_C"/>
</dbReference>
<feature type="region of interest" description="Disordered" evidence="4">
    <location>
        <begin position="401"/>
        <end position="422"/>
    </location>
</feature>
<keyword evidence="2" id="KW-0677">Repeat</keyword>
<dbReference type="InterPro" id="IPR036322">
    <property type="entry name" value="WD40_repeat_dom_sf"/>
</dbReference>
<evidence type="ECO:0000256" key="2">
    <source>
        <dbReference type="ARBA" id="ARBA00022737"/>
    </source>
</evidence>
<dbReference type="Pfam" id="PF25168">
    <property type="entry name" value="Beta-prop_WDR36-Utp21_2nd"/>
    <property type="match status" value="1"/>
</dbReference>
<dbReference type="GO" id="GO:0032040">
    <property type="term" value="C:small-subunit processome"/>
    <property type="evidence" value="ECO:0007669"/>
    <property type="project" value="InterPro"/>
</dbReference>
<dbReference type="GO" id="GO:0006364">
    <property type="term" value="P:rRNA processing"/>
    <property type="evidence" value="ECO:0007669"/>
    <property type="project" value="InterPro"/>
</dbReference>
<dbReference type="EMBL" id="GL996510">
    <property type="protein sequence ID" value="EGV66605.1"/>
    <property type="molecule type" value="Genomic_DNA"/>
</dbReference>
<dbReference type="PROSITE" id="PS50082">
    <property type="entry name" value="WD_REPEATS_2"/>
    <property type="match status" value="1"/>
</dbReference>
<dbReference type="SUPFAM" id="SSF50998">
    <property type="entry name" value="Quinoprotein alcohol dehydrogenase-like"/>
    <property type="match status" value="1"/>
</dbReference>
<evidence type="ECO:0000256" key="3">
    <source>
        <dbReference type="PROSITE-ProRule" id="PRU00221"/>
    </source>
</evidence>
<dbReference type="GeneID" id="18245402"/>
<dbReference type="SUPFAM" id="SSF50978">
    <property type="entry name" value="WD40 repeat-like"/>
    <property type="match status" value="1"/>
</dbReference>
<feature type="region of interest" description="Disordered" evidence="4">
    <location>
        <begin position="1"/>
        <end position="22"/>
    </location>
</feature>
<dbReference type="InterPro" id="IPR015943">
    <property type="entry name" value="WD40/YVTN_repeat-like_dom_sf"/>
</dbReference>
<keyword evidence="8" id="KW-1185">Reference proteome</keyword>
<dbReference type="PROSITE" id="PS00678">
    <property type="entry name" value="WD_REPEATS_1"/>
    <property type="match status" value="1"/>
</dbReference>
<dbReference type="InterPro" id="IPR059157">
    <property type="entry name" value="WDR36-Utp21_N"/>
</dbReference>
<dbReference type="InterPro" id="IPR011047">
    <property type="entry name" value="Quinoprotein_ADH-like_sf"/>
</dbReference>
<protein>
    <submittedName>
        <fullName evidence="7">Uncharacterized protein</fullName>
    </submittedName>
</protein>
<dbReference type="Pfam" id="PF04192">
    <property type="entry name" value="Utp21"/>
    <property type="match status" value="1"/>
</dbReference>
<feature type="domain" description="WDR36/Utp21 C-terminal" evidence="5">
    <location>
        <begin position="730"/>
        <end position="955"/>
    </location>
</feature>
<feature type="repeat" description="WD" evidence="3">
    <location>
        <begin position="598"/>
        <end position="639"/>
    </location>
</feature>
<evidence type="ECO:0000259" key="5">
    <source>
        <dbReference type="Pfam" id="PF04192"/>
    </source>
</evidence>
<organism evidence="8">
    <name type="scientific">Candida tenuis (strain ATCC 10573 / BCRC 21748 / CBS 615 / JCM 9827 / NBRC 10315 / NRRL Y-1498 / VKM Y-70)</name>
    <name type="common">Yeast</name>
    <name type="synonym">Yamadazyma tenuis</name>
    <dbReference type="NCBI Taxonomy" id="590646"/>
    <lineage>
        <taxon>Eukaryota</taxon>
        <taxon>Fungi</taxon>
        <taxon>Dikarya</taxon>
        <taxon>Ascomycota</taxon>
        <taxon>Saccharomycotina</taxon>
        <taxon>Pichiomycetes</taxon>
        <taxon>Debaryomycetaceae</taxon>
        <taxon>Yamadazyma</taxon>
    </lineage>
</organism>
<dbReference type="InterPro" id="IPR001680">
    <property type="entry name" value="WD40_rpt"/>
</dbReference>
<sequence length="958" mass="105612">MVEPVEKRRKVEQDTVPVSGNGKTNVRKSKVFSPFRVLGNVSNDVPFALGTLGSTFYVVTSVGHSFQIYDVATLHLLFVSQSQTPSKITALAAHYHYVFCGHGSKIGIYRRGRLEETLECPTQSVIHNILTFGEFLVATSRAGEIFTFKKSGKKYPSELHSSLYSINNSIHGEIVGIVHPPTYLNKVVVATTQHIFVLNVNTGKMLFQSPEDQIDDDNISTIEYAPVLDVIAIGTVKGGVYLYNIKKGKVISSRITAADEASGTKVVSLSFRTDGSPHLVAGLSNGDLFFYELEKKSRIHILKNAHKESYGGIANVKFLNGQSIVVSNGGDNSLKEFVFDPTISTTNSSVISPPRHLRSRGGHSAPPVNIEFPQENKSHFILSASSDRSFWSFSLRKDAQAQEMSQREQKSQDNKRQAGQVKSMREKFPEILAIASNQAREGDWENIVTAHKEEPFARTWDSQTKRVGRFHLNTVDGSFISSVCMSHCGNFALVGSVNGGIGSYNLQSGALRKKYMLHKKAVTGICMDGMNQKMVSGGLDGIVGFYNFGKSTFLGKLDLESPITKMVYHKGSDLVACVLDDLSIVVVDVATQRVVRILYGHTNRITGMDFSPDGRWIVSVALDGTLRTWDLPSGGCIDGVFLPTVATGVKFSPIGDLLATTHVTGNGIFLWTNRAQFRPISTRHVEEEEFANILLPNSSGDGGSTLIEGALDDEQNDSLDENSIRDTETEQLDGSLVTLSLGPRSKYNTLMHLDVIKQRSKPKEAPKKPKNAPFFLSLSGDIVGDTAVEDENGQRKINKFRNPEAVDADGMELEDANSRLLKYKADGSSQNFESEFTRLLREGSQTKDYSQFLKYVVDLVPAATDMEIRSLNSFPPLTEMQSFIDALTQGVETNMNYEIYQALFAMFLKNHGDVVYGYNDTELIEALENFTSVNQTKKLALDELAKYCSGVIDVLTTM</sequence>
<dbReference type="STRING" id="590646.G3AWS7"/>
<dbReference type="GO" id="GO:0034388">
    <property type="term" value="C:Pwp2p-containing subcomplex of 90S preribosome"/>
    <property type="evidence" value="ECO:0007669"/>
    <property type="project" value="TreeGrafter"/>
</dbReference>
<name>G3AWS7_CANTC</name>
<dbReference type="PANTHER" id="PTHR22840">
    <property type="entry name" value="WD REPEAT-CONTAINING PROTEIN 36"/>
    <property type="match status" value="1"/>
</dbReference>